<feature type="region of interest" description="Disordered" evidence="1">
    <location>
        <begin position="143"/>
        <end position="171"/>
    </location>
</feature>
<dbReference type="Gene3D" id="2.40.10.120">
    <property type="match status" value="1"/>
</dbReference>
<dbReference type="SUPFAM" id="SSF47090">
    <property type="entry name" value="PGBD-like"/>
    <property type="match status" value="1"/>
</dbReference>
<dbReference type="RefSeq" id="WP_092500030.1">
    <property type="nucleotide sequence ID" value="NZ_FNFV01000003.1"/>
</dbReference>
<dbReference type="InterPro" id="IPR007730">
    <property type="entry name" value="SPOR-like_dom"/>
</dbReference>
<dbReference type="GO" id="GO:0042834">
    <property type="term" value="F:peptidoglycan binding"/>
    <property type="evidence" value="ECO:0007669"/>
    <property type="project" value="InterPro"/>
</dbReference>
<sequence>MRHITIALATSLFFVISLARPGVAQETPDSWIQLSAHRILSEAEEIARRRAADLGAVAGFSISGGWYVVALGPFLEADARAALRQLRAEGRIPRDSFIVRADVFGQQFYPVGADARERPALAAAPENPAPTATATDVSAEAPAAPLAAAQTPEPQDETPAEARRSEARLGRDERAELQRALQWFGHYEGRIDASFGPATRRAMAAWQVARGHEPTGILTTRQRAELLDEYRGELAAIGLELVRDETAGIEIELPMGMVRFDRYDPPFAHYPERDGSGVSVLLISQAGDEGTLLGLYDIMQTLEIVPLEGARSRRGREFLLTGANERITSHTYARVADGAVKGFTLIWPAGEDRRREFVLERMRESFRPIRGASLPDTLGEGALEQSVDLLAGLKIRRPEKGRSGFFVDPRGAVLTVLEAVEGCGRVTLEETHVVDVTATDPTLGVALLEPREALAPRGHARFRLDPPRLQSEVAVAGYSFEGILSAPTLTFGKLADMRGLRGEEALDRLALPAAEGDAGGPVFDLAGAVAGMLLPRGQEGARLLPGDVSFAVDAPALAQFLRAAGKSPARAENSDSLAPEELAEIAADVTVLVSCWKG</sequence>
<dbReference type="Pfam" id="PF01471">
    <property type="entry name" value="PG_binding_1"/>
    <property type="match status" value="1"/>
</dbReference>
<organism evidence="3 4">
    <name type="scientific">Meinhardsimonia xiamenensis</name>
    <dbReference type="NCBI Taxonomy" id="990712"/>
    <lineage>
        <taxon>Bacteria</taxon>
        <taxon>Pseudomonadati</taxon>
        <taxon>Pseudomonadota</taxon>
        <taxon>Alphaproteobacteria</taxon>
        <taxon>Rhodobacterales</taxon>
        <taxon>Paracoccaceae</taxon>
        <taxon>Meinhardsimonia</taxon>
    </lineage>
</organism>
<feature type="domain" description="SPOR" evidence="2">
    <location>
        <begin position="24"/>
        <end position="101"/>
    </location>
</feature>
<dbReference type="AlphaFoldDB" id="A0A1G9D0W4"/>
<dbReference type="InterPro" id="IPR009003">
    <property type="entry name" value="Peptidase_S1_PA"/>
</dbReference>
<dbReference type="Proteomes" id="UP000199328">
    <property type="component" value="Unassembled WGS sequence"/>
</dbReference>
<proteinExistence type="predicted"/>
<dbReference type="PROSITE" id="PS51724">
    <property type="entry name" value="SPOR"/>
    <property type="match status" value="1"/>
</dbReference>
<protein>
    <submittedName>
        <fullName evidence="3">Trypsin-like peptidase domain-containing protein</fullName>
    </submittedName>
</protein>
<dbReference type="EMBL" id="FNFV01000003">
    <property type="protein sequence ID" value="SDK57305.1"/>
    <property type="molecule type" value="Genomic_DNA"/>
</dbReference>
<evidence type="ECO:0000256" key="1">
    <source>
        <dbReference type="SAM" id="MobiDB-lite"/>
    </source>
</evidence>
<gene>
    <name evidence="3" type="ORF">SAMN05216257_103299</name>
</gene>
<reference evidence="4" key="1">
    <citation type="submission" date="2016-10" db="EMBL/GenBank/DDBJ databases">
        <authorList>
            <person name="Varghese N."/>
            <person name="Submissions S."/>
        </authorList>
    </citation>
    <scope>NUCLEOTIDE SEQUENCE [LARGE SCALE GENOMIC DNA]</scope>
    <source>
        <strain evidence="4">CGMCC 1.10789</strain>
    </source>
</reference>
<evidence type="ECO:0000313" key="4">
    <source>
        <dbReference type="Proteomes" id="UP000199328"/>
    </source>
</evidence>
<keyword evidence="4" id="KW-1185">Reference proteome</keyword>
<dbReference type="InterPro" id="IPR002477">
    <property type="entry name" value="Peptidoglycan-bd-like"/>
</dbReference>
<feature type="compositionally biased region" description="Basic and acidic residues" evidence="1">
    <location>
        <begin position="160"/>
        <end position="171"/>
    </location>
</feature>
<accession>A0A1G9D0W4</accession>
<dbReference type="InterPro" id="IPR036366">
    <property type="entry name" value="PGBDSf"/>
</dbReference>
<dbReference type="OrthoDB" id="6810892at2"/>
<name>A0A1G9D0W4_9RHOB</name>
<dbReference type="InterPro" id="IPR036365">
    <property type="entry name" value="PGBD-like_sf"/>
</dbReference>
<feature type="compositionally biased region" description="Low complexity" evidence="1">
    <location>
        <begin position="143"/>
        <end position="153"/>
    </location>
</feature>
<evidence type="ECO:0000313" key="3">
    <source>
        <dbReference type="EMBL" id="SDK57305.1"/>
    </source>
</evidence>
<evidence type="ECO:0000259" key="2">
    <source>
        <dbReference type="PROSITE" id="PS51724"/>
    </source>
</evidence>
<dbReference type="STRING" id="990712.SAMN05216257_103299"/>
<dbReference type="Gene3D" id="1.10.101.10">
    <property type="entry name" value="PGBD-like superfamily/PGBD"/>
    <property type="match status" value="1"/>
</dbReference>
<dbReference type="SUPFAM" id="SSF50494">
    <property type="entry name" value="Trypsin-like serine proteases"/>
    <property type="match status" value="1"/>
</dbReference>
<dbReference type="Pfam" id="PF13365">
    <property type="entry name" value="Trypsin_2"/>
    <property type="match status" value="1"/>
</dbReference>